<evidence type="ECO:0000313" key="3">
    <source>
        <dbReference type="Proteomes" id="UP000202031"/>
    </source>
</evidence>
<reference evidence="3" key="2">
    <citation type="journal article" date="2017" name="Genome Biol. Evol.">
        <title>Comparative genomic analysis identifies a Campylobacter clade deficient in selenium metabolism.</title>
        <authorList>
            <person name="Miller W.G."/>
            <person name="Yee E."/>
            <person name="Lopes B.S."/>
            <person name="Chapman M.H."/>
            <person name="Huynh S."/>
            <person name="Bono J.L."/>
            <person name="Parker C.T."/>
            <person name="Strachan N.J.C."/>
            <person name="Forbes K.J."/>
        </authorList>
    </citation>
    <scope>NUCLEOTIDE SEQUENCE [LARGE SCALE GENOMIC DNA]</scope>
    <source>
        <strain evidence="3">NCTC 13004</strain>
    </source>
</reference>
<dbReference type="Pfam" id="PF00551">
    <property type="entry name" value="Formyl_trans_N"/>
    <property type="match status" value="1"/>
</dbReference>
<protein>
    <submittedName>
        <fullName evidence="2">Formyltransferase domain-containing protein</fullName>
    </submittedName>
</protein>
<sequence length="245" mass="28061">MKIFKNTKFENIIVVGRGRVALGIYEIVKNDFENAILYSGKEGDDHFNSLKNCFIISANNLYVFKPLCVENNTIINYHNALLPRHRGLNAAMWAIYNGDKYTGVCWHLVESGIDTGDILACDRIKITDKMDSLELVYKQGDLAINLFKKLFDDIKNDNVKPIKQKNKGVSYHNKELPNKAKLNLSWKFEKISCFLRAFACCLTTKPKIKLAGDWQEVMDYKISSNIIVIKSKNSSITIKRNNNDR</sequence>
<accession>A0A1X9SL85</accession>
<dbReference type="GO" id="GO:0005829">
    <property type="term" value="C:cytosol"/>
    <property type="evidence" value="ECO:0007669"/>
    <property type="project" value="TreeGrafter"/>
</dbReference>
<dbReference type="InterPro" id="IPR002376">
    <property type="entry name" value="Formyl_transf_N"/>
</dbReference>
<dbReference type="SUPFAM" id="SSF53328">
    <property type="entry name" value="Formyltransferase"/>
    <property type="match status" value="1"/>
</dbReference>
<evidence type="ECO:0000313" key="2">
    <source>
        <dbReference type="EMBL" id="ARQ96982.1"/>
    </source>
</evidence>
<dbReference type="Gene3D" id="3.40.50.12230">
    <property type="match status" value="1"/>
</dbReference>
<name>A0A1X9SL85_9BACT</name>
<reference evidence="3" key="1">
    <citation type="journal article" date="2017" name="Genome Biol. Evol.">
        <title>Comparative Genomic Analysis Identifies a Campylobacter Clade Deficient in Selenium Metabolism.</title>
        <authorList>
            <person name="Miller W.G."/>
            <person name="Yee E."/>
            <person name="Lopes B.S."/>
            <person name="Chapman M.H."/>
            <person name="Huynh S."/>
            <person name="Bono J.L."/>
            <person name="Parker C.T."/>
            <person name="Strachan N.J.C."/>
            <person name="Forbes K.J."/>
        </authorList>
    </citation>
    <scope>NUCLEOTIDE SEQUENCE [LARGE SCALE GENOMIC DNA]</scope>
    <source>
        <strain evidence="3">NCTC 13004</strain>
    </source>
</reference>
<dbReference type="RefSeq" id="WP_100590372.1">
    <property type="nucleotide sequence ID" value="NZ_CP015578.1"/>
</dbReference>
<dbReference type="InterPro" id="IPR036477">
    <property type="entry name" value="Formyl_transf_N_sf"/>
</dbReference>
<gene>
    <name evidence="2" type="ORF">CLAN_0211</name>
</gene>
<evidence type="ECO:0000259" key="1">
    <source>
        <dbReference type="Pfam" id="PF00551"/>
    </source>
</evidence>
<dbReference type="KEGG" id="clx:CLAN_0211"/>
<dbReference type="AlphaFoldDB" id="A0A1X9SL85"/>
<feature type="domain" description="Formyl transferase N-terminal" evidence="1">
    <location>
        <begin position="72"/>
        <end position="139"/>
    </location>
</feature>
<keyword evidence="2" id="KW-0808">Transferase</keyword>
<dbReference type="EMBL" id="CP015578">
    <property type="protein sequence ID" value="ARQ96982.1"/>
    <property type="molecule type" value="Genomic_DNA"/>
</dbReference>
<dbReference type="Proteomes" id="UP000202031">
    <property type="component" value="Chromosome"/>
</dbReference>
<dbReference type="GeneID" id="46920682"/>
<organism evidence="2 3">
    <name type="scientific">Campylobacter lanienae NCTC 13004</name>
    <dbReference type="NCBI Taxonomy" id="1031753"/>
    <lineage>
        <taxon>Bacteria</taxon>
        <taxon>Pseudomonadati</taxon>
        <taxon>Campylobacterota</taxon>
        <taxon>Epsilonproteobacteria</taxon>
        <taxon>Campylobacterales</taxon>
        <taxon>Campylobacteraceae</taxon>
        <taxon>Campylobacter</taxon>
    </lineage>
</organism>
<proteinExistence type="predicted"/>
<dbReference type="PANTHER" id="PTHR11138:SF5">
    <property type="entry name" value="METHIONYL-TRNA FORMYLTRANSFERASE, MITOCHONDRIAL"/>
    <property type="match status" value="1"/>
</dbReference>
<dbReference type="GO" id="GO:0004479">
    <property type="term" value="F:methionyl-tRNA formyltransferase activity"/>
    <property type="evidence" value="ECO:0007669"/>
    <property type="project" value="TreeGrafter"/>
</dbReference>
<dbReference type="PANTHER" id="PTHR11138">
    <property type="entry name" value="METHIONYL-TRNA FORMYLTRANSFERASE"/>
    <property type="match status" value="1"/>
</dbReference>